<dbReference type="Proteomes" id="UP000549394">
    <property type="component" value="Unassembled WGS sequence"/>
</dbReference>
<comment type="subcellular location">
    <subcellularLocation>
        <location evidence="2">Cytoplasm</location>
    </subcellularLocation>
    <subcellularLocation>
        <location evidence="1">Nucleus</location>
    </subcellularLocation>
</comment>
<dbReference type="GO" id="GO:0005634">
    <property type="term" value="C:nucleus"/>
    <property type="evidence" value="ECO:0007669"/>
    <property type="project" value="UniProtKB-SubCell"/>
</dbReference>
<comment type="caution">
    <text evidence="14">The sequence shown here is derived from an EMBL/GenBank/DDBJ whole genome shotgun (WGS) entry which is preliminary data.</text>
</comment>
<comment type="pathway">
    <text evidence="3">Protein modification; protein ubiquitination.</text>
</comment>
<keyword evidence="6" id="KW-0963">Cytoplasm</keyword>
<dbReference type="InterPro" id="IPR036322">
    <property type="entry name" value="WD40_repeat_dom_sf"/>
</dbReference>
<dbReference type="OrthoDB" id="433457at2759"/>
<feature type="domain" description="RSE1/DDB1/CPSF1 C-terminal" evidence="11">
    <location>
        <begin position="794"/>
        <end position="1105"/>
    </location>
</feature>
<evidence type="ECO:0000256" key="1">
    <source>
        <dbReference type="ARBA" id="ARBA00004123"/>
    </source>
</evidence>
<evidence type="ECO:0000256" key="3">
    <source>
        <dbReference type="ARBA" id="ARBA00004906"/>
    </source>
</evidence>
<evidence type="ECO:0000256" key="10">
    <source>
        <dbReference type="ARBA" id="ARBA00023242"/>
    </source>
</evidence>
<dbReference type="InterPro" id="IPR050358">
    <property type="entry name" value="RSE1/DDB1/CFT1"/>
</dbReference>
<protein>
    <recommendedName>
        <fullName evidence="5">DNA damage-binding protein 1</fullName>
    </recommendedName>
</protein>
<dbReference type="Gene3D" id="1.10.150.910">
    <property type="match status" value="1"/>
</dbReference>
<name>A0A7I8VUB5_9ANNE</name>
<dbReference type="Pfam" id="PF10433">
    <property type="entry name" value="Beta-prop_RSE1_1st"/>
    <property type="match status" value="1"/>
</dbReference>
<dbReference type="GO" id="GO:0005737">
    <property type="term" value="C:cytoplasm"/>
    <property type="evidence" value="ECO:0007669"/>
    <property type="project" value="UniProtKB-SubCell"/>
</dbReference>
<evidence type="ECO:0000256" key="7">
    <source>
        <dbReference type="ARBA" id="ARBA00022763"/>
    </source>
</evidence>
<keyword evidence="9" id="KW-0234">DNA repair</keyword>
<evidence type="ECO:0000259" key="12">
    <source>
        <dbReference type="Pfam" id="PF10433"/>
    </source>
</evidence>
<feature type="domain" description="RSE1/DDB1/CPSF1 second beta-propeller" evidence="13">
    <location>
        <begin position="402"/>
        <end position="702"/>
    </location>
</feature>
<keyword evidence="7" id="KW-0227">DNA damage</keyword>
<feature type="domain" description="RSE1/DDB1/CPSF1 first beta-propeller" evidence="12">
    <location>
        <begin position="15"/>
        <end position="358"/>
    </location>
</feature>
<dbReference type="InterPro" id="IPR004871">
    <property type="entry name" value="RSE1/DDB1/CPSF1_C"/>
</dbReference>
<dbReference type="EMBL" id="CAJFCJ010000011">
    <property type="protein sequence ID" value="CAD5119920.1"/>
    <property type="molecule type" value="Genomic_DNA"/>
</dbReference>
<evidence type="ECO:0000256" key="9">
    <source>
        <dbReference type="ARBA" id="ARBA00023204"/>
    </source>
</evidence>
<dbReference type="AlphaFoldDB" id="A0A7I8VUB5"/>
<keyword evidence="8" id="KW-0238">DNA-binding</keyword>
<accession>A0A7I8VUB5</accession>
<gene>
    <name evidence="14" type="ORF">DGYR_LOCUS8096</name>
</gene>
<evidence type="ECO:0000256" key="6">
    <source>
        <dbReference type="ARBA" id="ARBA00022490"/>
    </source>
</evidence>
<reference evidence="14 15" key="1">
    <citation type="submission" date="2020-08" db="EMBL/GenBank/DDBJ databases">
        <authorList>
            <person name="Hejnol A."/>
        </authorList>
    </citation>
    <scope>NUCLEOTIDE SEQUENCE [LARGE SCALE GENOMIC DNA]</scope>
</reference>
<sequence>MSYNYIVTAKKPTTVSATVTGHFTSTDVINLILARNRLIEIYELTPEGLKSVKEFEIFGKIATLNAILPDGYDKNLLFIVTEKGSATMLEFVQKSSDLEIITRSYGNVFERTGRQAESGIITFVDQENRYIFIRIYDGLLKVLPIKNLSGIFEEGAKEINSYNIRIKELDIIDVCSLYIKGAPTFAVLYEDNSSRHITTYKLDEEETELEDGPWEQRDVEQEAIYIVPVPEPIGGLLVFGQVSIAHLNKGTCECRTPAVMQNHSITAVEKVDKDGKRFLLGDSFGRLYILILIVHEDSNTGVSDLQLEIIGETNVADRITYLDNGYIFIGSYSGDAQLIRLHKTKNQDGSYVEIMENFSNIGPILDFAVVDLESQGQDQMICCSGNLHNGSLRVIRNGIGITETGIIELSGIKGVWPLSIYEEKDEDVILLSFPDETKLIALWEEMEEITITGFEQETRTLFASNVKFGQILQATRKKLILWNKSKREQTFSWSLDEDKNISLCNSNNEQVVVASAAKLIYFEVRDGHLEKMATVELQYEIACMDVTPRDGSDRTDVVCLGVWTDISIYILSLPNLSEIHYQKLPGEIIPRSILTTVFQERHYLMIAMGDGTLYYFLISPFDGNIHNRKKVTLGTQPLHIRHFTWRGITNVFVCSDRPTVIFSSNQKLVFSNVNLRTVSYMCSINSKNYKDTLLLVSNDGILFGEIDEMQRLHTRTFELNESPRRIAYQPETKTFALLTSRRDTRGKGSRQTNHLRESASTGCSSVTTSEISPIILKNLRIPNFKEGDIMEMFNVLFLDQYTFEVIHCHKFQPYEYALSVCTASLGKSKETYFVVGTAFVLPEETEPKYGRLFVFKNEQGSIRQISDVDVQGAPYSMTSFMDDKIVCTINGTVRVYEMGADNYLNLVCSYFNNIVGLYLIVDKERIYIGDLFRSVTAIEYKPETDELKEIARNYSHQWLTTFAVPEADTAICADHCCNVFACTREEQMNQDGELDTEMKDCGLFHLGDSINVIKKGSLVKQDLMDRSIELGVMMLFGTISGGVGVVVQIPKNYFGLLKELQDRIVKIVGSVGKITYDGWRNYKDDRGEKPSYGFIDGDIIECFLDLPIINQEEIVKNLELEDNGSRRPIEHHEMVGLVEELSRIH</sequence>
<keyword evidence="10" id="KW-0539">Nucleus</keyword>
<dbReference type="Gene3D" id="2.130.10.10">
    <property type="entry name" value="YVTN repeat-like/Quinoprotein amine dehydrogenase"/>
    <property type="match status" value="3"/>
</dbReference>
<dbReference type="InterPro" id="IPR058543">
    <property type="entry name" value="Beta-prop_RSE1/DDB1/CPSF1_2nd"/>
</dbReference>
<comment type="similarity">
    <text evidence="4">Belongs to the DDB1 family.</text>
</comment>
<evidence type="ECO:0000259" key="13">
    <source>
        <dbReference type="Pfam" id="PF23726"/>
    </source>
</evidence>
<dbReference type="FunFam" id="2.130.10.10:FF:000073">
    <property type="entry name" value="DNA damage-binding protein 1"/>
    <property type="match status" value="1"/>
</dbReference>
<dbReference type="InterPro" id="IPR015943">
    <property type="entry name" value="WD40/YVTN_repeat-like_dom_sf"/>
</dbReference>
<evidence type="ECO:0000256" key="2">
    <source>
        <dbReference type="ARBA" id="ARBA00004496"/>
    </source>
</evidence>
<dbReference type="GO" id="GO:0003677">
    <property type="term" value="F:DNA binding"/>
    <property type="evidence" value="ECO:0007669"/>
    <property type="project" value="UniProtKB-KW"/>
</dbReference>
<dbReference type="SUPFAM" id="SSF50978">
    <property type="entry name" value="WD40 repeat-like"/>
    <property type="match status" value="1"/>
</dbReference>
<organism evidence="14 15">
    <name type="scientific">Dimorphilus gyrociliatus</name>
    <dbReference type="NCBI Taxonomy" id="2664684"/>
    <lineage>
        <taxon>Eukaryota</taxon>
        <taxon>Metazoa</taxon>
        <taxon>Spiralia</taxon>
        <taxon>Lophotrochozoa</taxon>
        <taxon>Annelida</taxon>
        <taxon>Polychaeta</taxon>
        <taxon>Polychaeta incertae sedis</taxon>
        <taxon>Dinophilidae</taxon>
        <taxon>Dimorphilus</taxon>
    </lineage>
</organism>
<evidence type="ECO:0000259" key="11">
    <source>
        <dbReference type="Pfam" id="PF03178"/>
    </source>
</evidence>
<evidence type="ECO:0000313" key="14">
    <source>
        <dbReference type="EMBL" id="CAD5119920.1"/>
    </source>
</evidence>
<dbReference type="InterPro" id="IPR018846">
    <property type="entry name" value="Beta-prop_RSE1/DDB1/CPSF1_1st"/>
</dbReference>
<evidence type="ECO:0000313" key="15">
    <source>
        <dbReference type="Proteomes" id="UP000549394"/>
    </source>
</evidence>
<keyword evidence="15" id="KW-1185">Reference proteome</keyword>
<evidence type="ECO:0000256" key="5">
    <source>
        <dbReference type="ARBA" id="ARBA00014577"/>
    </source>
</evidence>
<proteinExistence type="inferred from homology"/>
<dbReference type="Pfam" id="PF03178">
    <property type="entry name" value="CPSF_A"/>
    <property type="match status" value="1"/>
</dbReference>
<dbReference type="GO" id="GO:0006281">
    <property type="term" value="P:DNA repair"/>
    <property type="evidence" value="ECO:0007669"/>
    <property type="project" value="UniProtKB-KW"/>
</dbReference>
<evidence type="ECO:0000256" key="4">
    <source>
        <dbReference type="ARBA" id="ARBA00007453"/>
    </source>
</evidence>
<dbReference type="Pfam" id="PF23726">
    <property type="entry name" value="Beta-prop_RSE1_2nd"/>
    <property type="match status" value="1"/>
</dbReference>
<evidence type="ECO:0000256" key="8">
    <source>
        <dbReference type="ARBA" id="ARBA00023125"/>
    </source>
</evidence>
<dbReference type="PANTHER" id="PTHR10644">
    <property type="entry name" value="DNA REPAIR/RNA PROCESSING CPSF FAMILY"/>
    <property type="match status" value="1"/>
</dbReference>